<proteinExistence type="predicted"/>
<evidence type="ECO:0000256" key="1">
    <source>
        <dbReference type="SAM" id="MobiDB-lite"/>
    </source>
</evidence>
<dbReference type="PANTHER" id="PTHR33983">
    <property type="entry name" value="OS07G0185900 PROTEIN"/>
    <property type="match status" value="1"/>
</dbReference>
<sequence length="89" mass="9829">MGKYGALLDAGVRIAARFHSHCPQTGRMYYHPPPPSSGNNHHQQQRLLRRFDNDAAGGRSSTEGDQESKSESFISSSDIASVFFVYSLV</sequence>
<evidence type="ECO:0000313" key="2">
    <source>
        <dbReference type="EMBL" id="EYU18738.1"/>
    </source>
</evidence>
<dbReference type="Proteomes" id="UP000030748">
    <property type="component" value="Unassembled WGS sequence"/>
</dbReference>
<dbReference type="PhylomeDB" id="A0A022PV99"/>
<name>A0A022PV99_ERYGU</name>
<keyword evidence="3" id="KW-1185">Reference proteome</keyword>
<reference evidence="2 3" key="1">
    <citation type="journal article" date="2013" name="Proc. Natl. Acad. Sci. U.S.A.">
        <title>Fine-scale variation in meiotic recombination in Mimulus inferred from population shotgun sequencing.</title>
        <authorList>
            <person name="Hellsten U."/>
            <person name="Wright K.M."/>
            <person name="Jenkins J."/>
            <person name="Shu S."/>
            <person name="Yuan Y."/>
            <person name="Wessler S.R."/>
            <person name="Schmutz J."/>
            <person name="Willis J.H."/>
            <person name="Rokhsar D.S."/>
        </authorList>
    </citation>
    <scope>NUCLEOTIDE SEQUENCE [LARGE SCALE GENOMIC DNA]</scope>
    <source>
        <strain evidence="3">cv. DUN x IM62</strain>
    </source>
</reference>
<organism evidence="2 3">
    <name type="scientific">Erythranthe guttata</name>
    <name type="common">Yellow monkey flower</name>
    <name type="synonym">Mimulus guttatus</name>
    <dbReference type="NCBI Taxonomy" id="4155"/>
    <lineage>
        <taxon>Eukaryota</taxon>
        <taxon>Viridiplantae</taxon>
        <taxon>Streptophyta</taxon>
        <taxon>Embryophyta</taxon>
        <taxon>Tracheophyta</taxon>
        <taxon>Spermatophyta</taxon>
        <taxon>Magnoliopsida</taxon>
        <taxon>eudicotyledons</taxon>
        <taxon>Gunneridae</taxon>
        <taxon>Pentapetalae</taxon>
        <taxon>asterids</taxon>
        <taxon>lamiids</taxon>
        <taxon>Lamiales</taxon>
        <taxon>Phrymaceae</taxon>
        <taxon>Erythranthe</taxon>
    </lineage>
</organism>
<dbReference type="EMBL" id="KI632325">
    <property type="protein sequence ID" value="EYU18738.1"/>
    <property type="molecule type" value="Genomic_DNA"/>
</dbReference>
<accession>A0A022PV99</accession>
<feature type="region of interest" description="Disordered" evidence="1">
    <location>
        <begin position="24"/>
        <end position="74"/>
    </location>
</feature>
<gene>
    <name evidence="2" type="ORF">MIMGU_mgv1a017185mg</name>
</gene>
<protein>
    <submittedName>
        <fullName evidence="2">Uncharacterized protein</fullName>
    </submittedName>
</protein>
<dbReference type="PANTHER" id="PTHR33983:SF1">
    <property type="entry name" value="OS07G0185900 PROTEIN"/>
    <property type="match status" value="1"/>
</dbReference>
<dbReference type="AlphaFoldDB" id="A0A022PV99"/>
<dbReference type="STRING" id="4155.A0A022PV99"/>
<evidence type="ECO:0000313" key="3">
    <source>
        <dbReference type="Proteomes" id="UP000030748"/>
    </source>
</evidence>